<keyword evidence="2" id="KW-1185">Reference proteome</keyword>
<sequence length="69" mass="7623">MATAQVGELERVVAVDVDVLAHKGRQAEFTGGTLKIDPVEILEAKWFSSHDLPEGVQEAHRLLIQRTQS</sequence>
<dbReference type="Proteomes" id="UP000534286">
    <property type="component" value="Unassembled WGS sequence"/>
</dbReference>
<reference evidence="1 2" key="1">
    <citation type="submission" date="2020-08" db="EMBL/GenBank/DDBJ databases">
        <title>Sequencing the genomes of 1000 actinobacteria strains.</title>
        <authorList>
            <person name="Klenk H.-P."/>
        </authorList>
    </citation>
    <scope>NUCLEOTIDE SEQUENCE [LARGE SCALE GENOMIC DNA]</scope>
    <source>
        <strain evidence="1 2">DSM 43023</strain>
    </source>
</reference>
<organism evidence="1 2">
    <name type="scientific">Streptosporangium album</name>
    <dbReference type="NCBI Taxonomy" id="47479"/>
    <lineage>
        <taxon>Bacteria</taxon>
        <taxon>Bacillati</taxon>
        <taxon>Actinomycetota</taxon>
        <taxon>Actinomycetes</taxon>
        <taxon>Streptosporangiales</taxon>
        <taxon>Streptosporangiaceae</taxon>
        <taxon>Streptosporangium</taxon>
    </lineage>
</organism>
<dbReference type="EMBL" id="JACHJU010000005">
    <property type="protein sequence ID" value="MBB4943289.1"/>
    <property type="molecule type" value="Genomic_DNA"/>
</dbReference>
<evidence type="ECO:0000313" key="2">
    <source>
        <dbReference type="Proteomes" id="UP000534286"/>
    </source>
</evidence>
<evidence type="ECO:0000313" key="1">
    <source>
        <dbReference type="EMBL" id="MBB4943289.1"/>
    </source>
</evidence>
<dbReference type="RefSeq" id="WP_221466750.1">
    <property type="nucleotide sequence ID" value="NZ_BAABEK010000056.1"/>
</dbReference>
<name>A0A7W7WEE4_9ACTN</name>
<dbReference type="AlphaFoldDB" id="A0A7W7WEE4"/>
<protein>
    <submittedName>
        <fullName evidence="1">Uncharacterized protein</fullName>
    </submittedName>
</protein>
<proteinExistence type="predicted"/>
<comment type="caution">
    <text evidence="1">The sequence shown here is derived from an EMBL/GenBank/DDBJ whole genome shotgun (WGS) entry which is preliminary data.</text>
</comment>
<accession>A0A7W7WEE4</accession>
<gene>
    <name evidence="1" type="ORF">FHR32_007689</name>
</gene>